<dbReference type="SMART" id="SM00421">
    <property type="entry name" value="HTH_LUXR"/>
    <property type="match status" value="1"/>
</dbReference>
<dbReference type="InterPro" id="IPR058245">
    <property type="entry name" value="NreC/VraR/RcsB-like_REC"/>
</dbReference>
<dbReference type="SUPFAM" id="SSF52172">
    <property type="entry name" value="CheY-like"/>
    <property type="match status" value="1"/>
</dbReference>
<dbReference type="GO" id="GO:0000160">
    <property type="term" value="P:phosphorelay signal transduction system"/>
    <property type="evidence" value="ECO:0007669"/>
    <property type="project" value="InterPro"/>
</dbReference>
<keyword evidence="1 5" id="KW-0597">Phosphoprotein</keyword>
<dbReference type="Pfam" id="PF00196">
    <property type="entry name" value="GerE"/>
    <property type="match status" value="1"/>
</dbReference>
<evidence type="ECO:0000313" key="8">
    <source>
        <dbReference type="EMBL" id="MXQ74464.1"/>
    </source>
</evidence>
<accession>A0A6N8UAV2</accession>
<dbReference type="AlphaFoldDB" id="A0A6N8UAV2"/>
<comment type="caution">
    <text evidence="8">The sequence shown here is derived from an EMBL/GenBank/DDBJ whole genome shotgun (WGS) entry which is preliminary data.</text>
</comment>
<dbReference type="Pfam" id="PF00072">
    <property type="entry name" value="Response_reg"/>
    <property type="match status" value="1"/>
</dbReference>
<dbReference type="CDD" id="cd06170">
    <property type="entry name" value="LuxR_C_like"/>
    <property type="match status" value="1"/>
</dbReference>
<dbReference type="GO" id="GO:0006355">
    <property type="term" value="P:regulation of DNA-templated transcription"/>
    <property type="evidence" value="ECO:0007669"/>
    <property type="project" value="InterPro"/>
</dbReference>
<feature type="modified residue" description="4-aspartylphosphate" evidence="5">
    <location>
        <position position="53"/>
    </location>
</feature>
<keyword evidence="3" id="KW-0238">DNA-binding</keyword>
<dbReference type="InterPro" id="IPR001789">
    <property type="entry name" value="Sig_transdc_resp-reg_receiver"/>
</dbReference>
<feature type="domain" description="HTH luxR-type" evidence="6">
    <location>
        <begin position="141"/>
        <end position="206"/>
    </location>
</feature>
<dbReference type="PANTHER" id="PTHR43214:SF40">
    <property type="entry name" value="TRANSCRIPTIONAL REGULATORY PROTEIN LNRK"/>
    <property type="match status" value="1"/>
</dbReference>
<evidence type="ECO:0000256" key="2">
    <source>
        <dbReference type="ARBA" id="ARBA00023015"/>
    </source>
</evidence>
<dbReference type="PANTHER" id="PTHR43214">
    <property type="entry name" value="TWO-COMPONENT RESPONSE REGULATOR"/>
    <property type="match status" value="1"/>
</dbReference>
<dbReference type="PROSITE" id="PS50110">
    <property type="entry name" value="RESPONSE_REGULATORY"/>
    <property type="match status" value="1"/>
</dbReference>
<reference evidence="8 9" key="2">
    <citation type="submission" date="2020-01" db="EMBL/GenBank/DDBJ databases">
        <title>Clostridiaceae sp. nov. isolated from the gut of human by culturomics.</title>
        <authorList>
            <person name="Chang Y."/>
        </authorList>
    </citation>
    <scope>NUCLEOTIDE SEQUENCE [LARGE SCALE GENOMIC DNA]</scope>
    <source>
        <strain evidence="8 9">DONG20-135</strain>
    </source>
</reference>
<keyword evidence="4" id="KW-0804">Transcription</keyword>
<evidence type="ECO:0000256" key="3">
    <source>
        <dbReference type="ARBA" id="ARBA00023125"/>
    </source>
</evidence>
<gene>
    <name evidence="8" type="ORF">GSF08_11055</name>
</gene>
<evidence type="ECO:0000256" key="1">
    <source>
        <dbReference type="ARBA" id="ARBA00022553"/>
    </source>
</evidence>
<protein>
    <submittedName>
        <fullName evidence="8">Response regulator</fullName>
    </submittedName>
</protein>
<evidence type="ECO:0000259" key="7">
    <source>
        <dbReference type="PROSITE" id="PS50110"/>
    </source>
</evidence>
<dbReference type="PRINTS" id="PR00038">
    <property type="entry name" value="HTHLUXR"/>
</dbReference>
<sequence>MRIIIIDDDHLVLNSLKMILEAQSDIEVVAIGDDGEQAISLYQQYHPDVLLMDIRMQKVNGLEASMAILKADSQARILLLTTFNDDEYIVQALRLGVKGYILKQNYDVIYPALKAVCQNQRVFNDEIMMKLPDLMKRSDHPDYEKWQLSDKEQELIIQVANGASNREIANNLCLSEGTVRNYLSVIMEKVQVRDRTQLAIFYYQHMWKQ</sequence>
<dbReference type="InterPro" id="IPR000792">
    <property type="entry name" value="Tscrpt_reg_LuxR_C"/>
</dbReference>
<dbReference type="SMART" id="SM00448">
    <property type="entry name" value="REC"/>
    <property type="match status" value="1"/>
</dbReference>
<dbReference type="EMBL" id="WUUQ01000007">
    <property type="protein sequence ID" value="MXQ74464.1"/>
    <property type="molecule type" value="Genomic_DNA"/>
</dbReference>
<keyword evidence="9" id="KW-1185">Reference proteome</keyword>
<dbReference type="InterPro" id="IPR011006">
    <property type="entry name" value="CheY-like_superfamily"/>
</dbReference>
<reference evidence="8 9" key="1">
    <citation type="submission" date="2019-12" db="EMBL/GenBank/DDBJ databases">
        <authorList>
            <person name="Yang R."/>
        </authorList>
    </citation>
    <scope>NUCLEOTIDE SEQUENCE [LARGE SCALE GENOMIC DNA]</scope>
    <source>
        <strain evidence="8 9">DONG20-135</strain>
    </source>
</reference>
<evidence type="ECO:0000256" key="4">
    <source>
        <dbReference type="ARBA" id="ARBA00023163"/>
    </source>
</evidence>
<dbReference type="Proteomes" id="UP000434036">
    <property type="component" value="Unassembled WGS sequence"/>
</dbReference>
<evidence type="ECO:0000256" key="5">
    <source>
        <dbReference type="PROSITE-ProRule" id="PRU00169"/>
    </source>
</evidence>
<dbReference type="InterPro" id="IPR039420">
    <property type="entry name" value="WalR-like"/>
</dbReference>
<evidence type="ECO:0000259" key="6">
    <source>
        <dbReference type="PROSITE" id="PS50043"/>
    </source>
</evidence>
<dbReference type="CDD" id="cd17535">
    <property type="entry name" value="REC_NarL-like"/>
    <property type="match status" value="1"/>
</dbReference>
<proteinExistence type="predicted"/>
<keyword evidence="2" id="KW-0805">Transcription regulation</keyword>
<name>A0A6N8UAV2_9FIRM</name>
<evidence type="ECO:0000313" key="9">
    <source>
        <dbReference type="Proteomes" id="UP000434036"/>
    </source>
</evidence>
<dbReference type="PROSITE" id="PS50043">
    <property type="entry name" value="HTH_LUXR_2"/>
    <property type="match status" value="1"/>
</dbReference>
<feature type="domain" description="Response regulatory" evidence="7">
    <location>
        <begin position="2"/>
        <end position="118"/>
    </location>
</feature>
<dbReference type="GO" id="GO:0003677">
    <property type="term" value="F:DNA binding"/>
    <property type="evidence" value="ECO:0007669"/>
    <property type="project" value="UniProtKB-KW"/>
</dbReference>
<dbReference type="Gene3D" id="3.40.50.2300">
    <property type="match status" value="1"/>
</dbReference>
<dbReference type="RefSeq" id="WP_160625850.1">
    <property type="nucleotide sequence ID" value="NZ_WUUQ01000007.1"/>
</dbReference>
<organism evidence="8 9">
    <name type="scientific">Copranaerobaculum intestinale</name>
    <dbReference type="NCBI Taxonomy" id="2692629"/>
    <lineage>
        <taxon>Bacteria</taxon>
        <taxon>Bacillati</taxon>
        <taxon>Bacillota</taxon>
        <taxon>Erysipelotrichia</taxon>
        <taxon>Erysipelotrichales</taxon>
        <taxon>Erysipelotrichaceae</taxon>
        <taxon>Copranaerobaculum</taxon>
    </lineage>
</organism>